<dbReference type="PANTHER" id="PTHR22960">
    <property type="entry name" value="MOLYBDOPTERIN COFACTOR SYNTHESIS PROTEIN A"/>
    <property type="match status" value="1"/>
</dbReference>
<dbReference type="InterPro" id="IPR007197">
    <property type="entry name" value="rSAM"/>
</dbReference>
<keyword evidence="3 12" id="KW-0949">S-adenosyl-L-methionine</keyword>
<feature type="domain" description="Radical SAM core" evidence="13">
    <location>
        <begin position="37"/>
        <end position="251"/>
    </location>
</feature>
<dbReference type="CDD" id="cd01335">
    <property type="entry name" value="Radical_SAM"/>
    <property type="match status" value="1"/>
</dbReference>
<dbReference type="GO" id="GO:0061798">
    <property type="term" value="F:GTP 3',8'-cyclase activity"/>
    <property type="evidence" value="ECO:0007669"/>
    <property type="project" value="UniProtKB-UniRule"/>
</dbReference>
<dbReference type="NCBIfam" id="TIGR02666">
    <property type="entry name" value="moaA"/>
    <property type="match status" value="1"/>
</dbReference>
<dbReference type="CDD" id="cd21117">
    <property type="entry name" value="Twitch_MoaA"/>
    <property type="match status" value="1"/>
</dbReference>
<dbReference type="InterPro" id="IPR000385">
    <property type="entry name" value="MoaA_NifB_PqqE_Fe-S-bd_CS"/>
</dbReference>
<dbReference type="InterPro" id="IPR013785">
    <property type="entry name" value="Aldolase_TIM"/>
</dbReference>
<dbReference type="SFLD" id="SFLDS00029">
    <property type="entry name" value="Radical_SAM"/>
    <property type="match status" value="1"/>
</dbReference>
<evidence type="ECO:0000259" key="13">
    <source>
        <dbReference type="PROSITE" id="PS51918"/>
    </source>
</evidence>
<dbReference type="GO" id="GO:0006777">
    <property type="term" value="P:Mo-molybdopterin cofactor biosynthetic process"/>
    <property type="evidence" value="ECO:0007669"/>
    <property type="project" value="UniProtKB-UniRule"/>
</dbReference>
<dbReference type="GO" id="GO:0061799">
    <property type="term" value="F:cyclic pyranopterin monophosphate synthase activity"/>
    <property type="evidence" value="ECO:0007669"/>
    <property type="project" value="TreeGrafter"/>
</dbReference>
<dbReference type="Gene3D" id="3.20.20.70">
    <property type="entry name" value="Aldolase class I"/>
    <property type="match status" value="1"/>
</dbReference>
<comment type="subunit">
    <text evidence="12">Monomer and homodimer.</text>
</comment>
<dbReference type="EC" id="4.1.99.22" evidence="1 12"/>
<keyword evidence="15" id="KW-1185">Reference proteome</keyword>
<keyword evidence="8 12" id="KW-0342">GTP-binding</keyword>
<dbReference type="InterPro" id="IPR006638">
    <property type="entry name" value="Elp3/MiaA/NifB-like_rSAM"/>
</dbReference>
<evidence type="ECO:0000256" key="6">
    <source>
        <dbReference type="ARBA" id="ARBA00023004"/>
    </source>
</evidence>
<keyword evidence="2 12" id="KW-0004">4Fe-4S</keyword>
<feature type="binding site" evidence="12">
    <location>
        <position position="190"/>
    </location>
    <ligand>
        <name>GTP</name>
        <dbReference type="ChEBI" id="CHEBI:37565"/>
    </ligand>
</feature>
<dbReference type="Pfam" id="PF06463">
    <property type="entry name" value="Mob_synth_C"/>
    <property type="match status" value="1"/>
</dbReference>
<evidence type="ECO:0000313" key="15">
    <source>
        <dbReference type="Proteomes" id="UP001156870"/>
    </source>
</evidence>
<dbReference type="InterPro" id="IPR040064">
    <property type="entry name" value="MoaA-like"/>
</dbReference>
<feature type="binding site" evidence="12">
    <location>
        <position position="224"/>
    </location>
    <ligand>
        <name>S-adenosyl-L-methionine</name>
        <dbReference type="ChEBI" id="CHEBI:59789"/>
    </ligand>
</feature>
<dbReference type="PROSITE" id="PS51918">
    <property type="entry name" value="RADICAL_SAM"/>
    <property type="match status" value="1"/>
</dbReference>
<feature type="binding site" evidence="12">
    <location>
        <position position="60"/>
    </location>
    <ligand>
        <name>[4Fe-4S] cluster</name>
        <dbReference type="ChEBI" id="CHEBI:49883"/>
        <label>1</label>
        <note>4Fe-4S-S-AdoMet</note>
    </ligand>
</feature>
<evidence type="ECO:0000256" key="5">
    <source>
        <dbReference type="ARBA" id="ARBA00022741"/>
    </source>
</evidence>
<feature type="binding site" evidence="12">
    <location>
        <position position="46"/>
    </location>
    <ligand>
        <name>GTP</name>
        <dbReference type="ChEBI" id="CHEBI:37565"/>
    </ligand>
</feature>
<comment type="caution">
    <text evidence="14">The sequence shown here is derived from an EMBL/GenBank/DDBJ whole genome shotgun (WGS) entry which is preliminary data.</text>
</comment>
<evidence type="ECO:0000256" key="4">
    <source>
        <dbReference type="ARBA" id="ARBA00022723"/>
    </source>
</evidence>
<evidence type="ECO:0000256" key="10">
    <source>
        <dbReference type="ARBA" id="ARBA00023239"/>
    </source>
</evidence>
<gene>
    <name evidence="12 14" type="primary">moaA</name>
    <name evidence="14" type="ORF">GCM10007877_16360</name>
</gene>
<keyword evidence="4 12" id="KW-0479">Metal-binding</keyword>
<evidence type="ECO:0000256" key="7">
    <source>
        <dbReference type="ARBA" id="ARBA00023014"/>
    </source>
</evidence>
<evidence type="ECO:0000256" key="3">
    <source>
        <dbReference type="ARBA" id="ARBA00022691"/>
    </source>
</evidence>
<comment type="function">
    <text evidence="12">Catalyzes the cyclization of GTP to (8S)-3',8-cyclo-7,8-dihydroguanosine 5'-triphosphate.</text>
</comment>
<keyword evidence="7 12" id="KW-0411">Iron-sulfur</keyword>
<evidence type="ECO:0000256" key="1">
    <source>
        <dbReference type="ARBA" id="ARBA00012167"/>
    </source>
</evidence>
<organism evidence="14 15">
    <name type="scientific">Marinibactrum halimedae</name>
    <dbReference type="NCBI Taxonomy" id="1444977"/>
    <lineage>
        <taxon>Bacteria</taxon>
        <taxon>Pseudomonadati</taxon>
        <taxon>Pseudomonadota</taxon>
        <taxon>Gammaproteobacteria</taxon>
        <taxon>Cellvibrionales</taxon>
        <taxon>Cellvibrionaceae</taxon>
        <taxon>Marinibactrum</taxon>
    </lineage>
</organism>
<keyword evidence="6 12" id="KW-0408">Iron</keyword>
<keyword evidence="9 12" id="KW-0501">Molybdenum cofactor biosynthesis</keyword>
<dbReference type="HAMAP" id="MF_01225_B">
    <property type="entry name" value="MoaA_B"/>
    <property type="match status" value="1"/>
</dbReference>
<evidence type="ECO:0000313" key="14">
    <source>
        <dbReference type="EMBL" id="GLS25921.1"/>
    </source>
</evidence>
<dbReference type="SUPFAM" id="SSF102114">
    <property type="entry name" value="Radical SAM enzymes"/>
    <property type="match status" value="1"/>
</dbReference>
<comment type="similarity">
    <text evidence="12">Belongs to the radical SAM superfamily. MoaA family.</text>
</comment>
<dbReference type="AlphaFoldDB" id="A0AA37T5F0"/>
<sequence>MVLEKQAETAHDIFMTNKTMTETLPTLATPTDSLIDGFGRRITYLRLSVTDRCDFRCVYCMAEEMTFLPRAQLCTLEELASIGKAFIDLGVERIRITGGEPLIRRDVIHLFESLGSHLGQSALQELTLTTNGSRLTTYAQSLADAGVKRINVSLDSLQPDRFRALTRIGDLDTVLKGITAAQNAGIERIKLNAVILKNRNSDEVQDLVQFALENGLDISFIEEMPLGSISEHSRKEEFLSSEALRERIGERFDLSPIGVQTGGPSRYWGISGSNSRIGFISPHSENFCGSCNRVRVSAEGKLLLCLGNDHSADLKAIQRNHPGEPERLKSAIINAMSIKPERHHFSLSDDEPQVVRFMNATGG</sequence>
<dbReference type="InterPro" id="IPR050105">
    <property type="entry name" value="MoCo_biosynth_MoaA/MoaC"/>
</dbReference>
<dbReference type="InterPro" id="IPR013483">
    <property type="entry name" value="MoaA"/>
</dbReference>
<dbReference type="Pfam" id="PF04055">
    <property type="entry name" value="Radical_SAM"/>
    <property type="match status" value="1"/>
</dbReference>
<keyword evidence="10 12" id="KW-0456">Lyase</keyword>
<accession>A0AA37T5F0</accession>
<dbReference type="SFLD" id="SFLDG01383">
    <property type="entry name" value="cyclic_pyranopterin_phosphate"/>
    <property type="match status" value="1"/>
</dbReference>
<feature type="binding site" evidence="12">
    <location>
        <position position="129"/>
    </location>
    <ligand>
        <name>GTP</name>
        <dbReference type="ChEBI" id="CHEBI:37565"/>
    </ligand>
</feature>
<evidence type="ECO:0000256" key="9">
    <source>
        <dbReference type="ARBA" id="ARBA00023150"/>
    </source>
</evidence>
<dbReference type="GO" id="GO:0046872">
    <property type="term" value="F:metal ion binding"/>
    <property type="evidence" value="ECO:0007669"/>
    <property type="project" value="UniProtKB-KW"/>
</dbReference>
<keyword evidence="5 12" id="KW-0547">Nucleotide-binding</keyword>
<dbReference type="GO" id="GO:0005525">
    <property type="term" value="F:GTP binding"/>
    <property type="evidence" value="ECO:0007669"/>
    <property type="project" value="UniProtKB-UniRule"/>
</dbReference>
<comment type="pathway">
    <text evidence="12">Cofactor biosynthesis; molybdopterin biosynthesis.</text>
</comment>
<feature type="binding site" evidence="12">
    <location>
        <position position="53"/>
    </location>
    <ligand>
        <name>[4Fe-4S] cluster</name>
        <dbReference type="ChEBI" id="CHEBI:49883"/>
        <label>1</label>
        <note>4Fe-4S-S-AdoMet</note>
    </ligand>
</feature>
<dbReference type="InterPro" id="IPR058240">
    <property type="entry name" value="rSAM_sf"/>
</dbReference>
<dbReference type="SFLD" id="SFLDG01067">
    <property type="entry name" value="SPASM/twitch_domain_containing"/>
    <property type="match status" value="1"/>
</dbReference>
<comment type="catalytic activity">
    <reaction evidence="11 12">
        <text>GTP + AH2 + S-adenosyl-L-methionine = (8S)-3',8-cyclo-7,8-dihydroguanosine 5'-triphosphate + 5'-deoxyadenosine + L-methionine + A + H(+)</text>
        <dbReference type="Rhea" id="RHEA:49576"/>
        <dbReference type="ChEBI" id="CHEBI:13193"/>
        <dbReference type="ChEBI" id="CHEBI:15378"/>
        <dbReference type="ChEBI" id="CHEBI:17319"/>
        <dbReference type="ChEBI" id="CHEBI:17499"/>
        <dbReference type="ChEBI" id="CHEBI:37565"/>
        <dbReference type="ChEBI" id="CHEBI:57844"/>
        <dbReference type="ChEBI" id="CHEBI:59789"/>
        <dbReference type="ChEBI" id="CHEBI:131766"/>
        <dbReference type="EC" id="4.1.99.22"/>
    </reaction>
</comment>
<feature type="binding site" evidence="12">
    <location>
        <position position="305"/>
    </location>
    <ligand>
        <name>[4Fe-4S] cluster</name>
        <dbReference type="ChEBI" id="CHEBI:49883"/>
        <label>2</label>
        <note>4Fe-4S-substrate</note>
    </ligand>
</feature>
<feature type="binding site" evidence="12">
    <location>
        <position position="99"/>
    </location>
    <ligand>
        <name>S-adenosyl-L-methionine</name>
        <dbReference type="ChEBI" id="CHEBI:59789"/>
    </ligand>
</feature>
<dbReference type="PROSITE" id="PS01305">
    <property type="entry name" value="MOAA_NIFB_PQQE"/>
    <property type="match status" value="1"/>
</dbReference>
<evidence type="ECO:0000256" key="11">
    <source>
        <dbReference type="ARBA" id="ARBA00048697"/>
    </source>
</evidence>
<dbReference type="GO" id="GO:0051539">
    <property type="term" value="F:4 iron, 4 sulfur cluster binding"/>
    <property type="evidence" value="ECO:0007669"/>
    <property type="project" value="UniProtKB-UniRule"/>
</dbReference>
<dbReference type="SFLD" id="SFLDG01386">
    <property type="entry name" value="main_SPASM_domain-containing"/>
    <property type="match status" value="1"/>
</dbReference>
<feature type="binding site" evidence="12">
    <location>
        <position position="153"/>
    </location>
    <ligand>
        <name>S-adenosyl-L-methionine</name>
        <dbReference type="ChEBI" id="CHEBI:59789"/>
    </ligand>
</feature>
<feature type="binding site" evidence="12">
    <location>
        <position position="95"/>
    </location>
    <ligand>
        <name>GTP</name>
        <dbReference type="ChEBI" id="CHEBI:37565"/>
    </ligand>
</feature>
<dbReference type="PANTHER" id="PTHR22960:SF0">
    <property type="entry name" value="MOLYBDENUM COFACTOR BIOSYNTHESIS PROTEIN 1"/>
    <property type="match status" value="1"/>
</dbReference>
<evidence type="ECO:0000256" key="8">
    <source>
        <dbReference type="ARBA" id="ARBA00023134"/>
    </source>
</evidence>
<dbReference type="EMBL" id="BSPD01000037">
    <property type="protein sequence ID" value="GLS25921.1"/>
    <property type="molecule type" value="Genomic_DNA"/>
</dbReference>
<feature type="binding site" evidence="12">
    <location>
        <begin position="293"/>
        <end position="295"/>
    </location>
    <ligand>
        <name>GTP</name>
        <dbReference type="ChEBI" id="CHEBI:37565"/>
    </ligand>
</feature>
<comment type="cofactor">
    <cofactor evidence="12">
        <name>[4Fe-4S] cluster</name>
        <dbReference type="ChEBI" id="CHEBI:49883"/>
    </cofactor>
    <text evidence="12">Binds 2 [4Fe-4S] clusters. Binds 1 [4Fe-4S] cluster coordinated with 3 cysteines and an exchangeable S-adenosyl-L-methionine and 1 [4Fe-4S] cluster coordinated with 3 cysteines and the GTP-derived substrate.</text>
</comment>
<evidence type="ECO:0000256" key="12">
    <source>
        <dbReference type="HAMAP-Rule" id="MF_01225"/>
    </source>
</evidence>
<dbReference type="InterPro" id="IPR010505">
    <property type="entry name" value="MoaA_twitch"/>
</dbReference>
<name>A0AA37T5F0_9GAMM</name>
<dbReference type="SMART" id="SM00729">
    <property type="entry name" value="Elp3"/>
    <property type="match status" value="1"/>
</dbReference>
<protein>
    <recommendedName>
        <fullName evidence="1 12">GTP 3',8-cyclase</fullName>
        <ecNumber evidence="1 12">4.1.99.22</ecNumber>
    </recommendedName>
    <alternativeName>
        <fullName evidence="12">Molybdenum cofactor biosynthesis protein A</fullName>
    </alternativeName>
</protein>
<feature type="binding site" evidence="12">
    <location>
        <position position="57"/>
    </location>
    <ligand>
        <name>[4Fe-4S] cluster</name>
        <dbReference type="ChEBI" id="CHEBI:49883"/>
        <label>1</label>
        <note>4Fe-4S-S-AdoMet</note>
    </ligand>
</feature>
<dbReference type="Proteomes" id="UP001156870">
    <property type="component" value="Unassembled WGS sequence"/>
</dbReference>
<feature type="binding site" evidence="12">
    <location>
        <position position="291"/>
    </location>
    <ligand>
        <name>[4Fe-4S] cluster</name>
        <dbReference type="ChEBI" id="CHEBI:49883"/>
        <label>2</label>
        <note>4Fe-4S-substrate</note>
    </ligand>
</feature>
<feature type="binding site" evidence="12">
    <location>
        <position position="288"/>
    </location>
    <ligand>
        <name>[4Fe-4S] cluster</name>
        <dbReference type="ChEBI" id="CHEBI:49883"/>
        <label>2</label>
        <note>4Fe-4S-substrate</note>
    </ligand>
</feature>
<proteinExistence type="inferred from homology"/>
<reference evidence="14 15" key="1">
    <citation type="journal article" date="2014" name="Int. J. Syst. Evol. Microbiol.">
        <title>Complete genome sequence of Corynebacterium casei LMG S-19264T (=DSM 44701T), isolated from a smear-ripened cheese.</title>
        <authorList>
            <consortium name="US DOE Joint Genome Institute (JGI-PGF)"/>
            <person name="Walter F."/>
            <person name="Albersmeier A."/>
            <person name="Kalinowski J."/>
            <person name="Ruckert C."/>
        </authorList>
    </citation>
    <scope>NUCLEOTIDE SEQUENCE [LARGE SCALE GENOMIC DNA]</scope>
    <source>
        <strain evidence="14 15">NBRC 110095</strain>
    </source>
</reference>
<dbReference type="GO" id="GO:1904047">
    <property type="term" value="F:S-adenosyl-L-methionine binding"/>
    <property type="evidence" value="ECO:0007669"/>
    <property type="project" value="UniProtKB-UniRule"/>
</dbReference>
<feature type="binding site" evidence="12">
    <location>
        <position position="59"/>
    </location>
    <ligand>
        <name>S-adenosyl-L-methionine</name>
        <dbReference type="ChEBI" id="CHEBI:59789"/>
    </ligand>
</feature>
<evidence type="ECO:0000256" key="2">
    <source>
        <dbReference type="ARBA" id="ARBA00022485"/>
    </source>
</evidence>